<name>A0ABT8W5S0_9FLAO</name>
<dbReference type="EMBL" id="JAUOEK010000024">
    <property type="protein sequence ID" value="MDO5968451.1"/>
    <property type="molecule type" value="Genomic_DNA"/>
</dbReference>
<dbReference type="InterPro" id="IPR025396">
    <property type="entry name" value="DUF4302"/>
</dbReference>
<accession>A0ABT8W5S0</accession>
<proteinExistence type="predicted"/>
<reference evidence="1" key="1">
    <citation type="submission" date="2023-07" db="EMBL/GenBank/DDBJ databases">
        <title>Two novel species in the genus Flavivirga.</title>
        <authorList>
            <person name="Kwon K."/>
        </authorList>
    </citation>
    <scope>NUCLEOTIDE SEQUENCE</scope>
    <source>
        <strain evidence="1">KCTC 52353</strain>
    </source>
</reference>
<organism evidence="1 2">
    <name type="scientific">Flavivirga aquimarina</name>
    <dbReference type="NCBI Taxonomy" id="2027862"/>
    <lineage>
        <taxon>Bacteria</taxon>
        <taxon>Pseudomonadati</taxon>
        <taxon>Bacteroidota</taxon>
        <taxon>Flavobacteriia</taxon>
        <taxon>Flavobacteriales</taxon>
        <taxon>Flavobacteriaceae</taxon>
        <taxon>Flavivirga</taxon>
    </lineage>
</organism>
<keyword evidence="2" id="KW-1185">Reference proteome</keyword>
<dbReference type="Proteomes" id="UP001176883">
    <property type="component" value="Unassembled WGS sequence"/>
</dbReference>
<evidence type="ECO:0000313" key="1">
    <source>
        <dbReference type="EMBL" id="MDO5968451.1"/>
    </source>
</evidence>
<sequence length="466" mass="50945">MKKTINYIFSLLMLTLVLNSCEVDRTEEIFDDSPTVRIDKEISELRTLLLSESQGFSGVYFPNDDVVGGINFHMNFTEDLRVKITSDFKSTTSLTDTRYEIVTGTTSAELVFTSGSRHITDLIQDGAAGFNTFFGSNSFQYAGEENGNITFKDVRSDGVFVMSPSGFTDFDTESVASADITYANRQAFSEVDCATASVYDNLVMEINNGGETISYILNYDPNNIFFDAETTDAGGVSSRQSLGVAFTLIGGEQAISISPVLEVGDNSFKDFILDSSAPEVQYVATVNGATARILQTSPSVPTGEDIFELPGSTYIYDTADGTNPLLSPCFQEQVLDQINTNLDNRFGPGVLRFSFFAVFLNFEGNCTNLAIFLQDANGDNFRANYCHLASIQDNTLFLEYQGPFSGANDAFFEADVLPLIAFFGSSQGLLYTNEGAFRGSVSNYLNAAGAFTSLDNESLRAYGYFF</sequence>
<protein>
    <submittedName>
        <fullName evidence="1">DUF4302 domain-containing protein</fullName>
    </submittedName>
</protein>
<dbReference type="RefSeq" id="WP_303276128.1">
    <property type="nucleotide sequence ID" value="NZ_JAUOEK010000024.1"/>
</dbReference>
<gene>
    <name evidence="1" type="ORF">Q4Q35_01390</name>
</gene>
<comment type="caution">
    <text evidence="1">The sequence shown here is derived from an EMBL/GenBank/DDBJ whole genome shotgun (WGS) entry which is preliminary data.</text>
</comment>
<dbReference type="Pfam" id="PF14135">
    <property type="entry name" value="DUF4302"/>
    <property type="match status" value="1"/>
</dbReference>
<evidence type="ECO:0000313" key="2">
    <source>
        <dbReference type="Proteomes" id="UP001176883"/>
    </source>
</evidence>